<comment type="caution">
    <text evidence="1">The sequence shown here is derived from an EMBL/GenBank/DDBJ whole genome shotgun (WGS) entry which is preliminary data.</text>
</comment>
<dbReference type="Proteomes" id="UP001156690">
    <property type="component" value="Unassembled WGS sequence"/>
</dbReference>
<evidence type="ECO:0000313" key="1">
    <source>
        <dbReference type="EMBL" id="GLQ74289.1"/>
    </source>
</evidence>
<dbReference type="EMBL" id="BSNX01000055">
    <property type="protein sequence ID" value="GLQ74289.1"/>
    <property type="molecule type" value="Genomic_DNA"/>
</dbReference>
<proteinExistence type="predicted"/>
<evidence type="ECO:0008006" key="3">
    <source>
        <dbReference type="Google" id="ProtNLM"/>
    </source>
</evidence>
<dbReference type="PROSITE" id="PS51257">
    <property type="entry name" value="PROKAR_LIPOPROTEIN"/>
    <property type="match status" value="1"/>
</dbReference>
<protein>
    <recommendedName>
        <fullName evidence="3">Lipoprotein</fullName>
    </recommendedName>
</protein>
<dbReference type="AlphaFoldDB" id="A0AAV5NUQ6"/>
<gene>
    <name evidence="1" type="ORF">GCM10007932_36500</name>
</gene>
<keyword evidence="2" id="KW-1185">Reference proteome</keyword>
<accession>A0AAV5NUQ6</accession>
<reference evidence="2" key="1">
    <citation type="journal article" date="2019" name="Int. J. Syst. Evol. Microbiol.">
        <title>The Global Catalogue of Microorganisms (GCM) 10K type strain sequencing project: providing services to taxonomists for standard genome sequencing and annotation.</title>
        <authorList>
            <consortium name="The Broad Institute Genomics Platform"/>
            <consortium name="The Broad Institute Genome Sequencing Center for Infectious Disease"/>
            <person name="Wu L."/>
            <person name="Ma J."/>
        </authorList>
    </citation>
    <scope>NUCLEOTIDE SEQUENCE [LARGE SCALE GENOMIC DNA]</scope>
    <source>
        <strain evidence="2">NBRC 15640</strain>
    </source>
</reference>
<name>A0AAV5NUQ6_9VIBR</name>
<dbReference type="RefSeq" id="WP_126609389.1">
    <property type="nucleotide sequence ID" value="NZ_AP025145.1"/>
</dbReference>
<sequence length="180" mass="20356">MDFKTVSIVKGLIALSLGSLLLVGCKTTQQAGLGQNRTYDPNQIEDYQLPILVGDIQTQRSFRQFKARETWFWALLNNDTFLPGENVIVQIISDTPLKQPPEIFAFSVPESAGDLAYNPIGPFQSWTTKTKSGGKCIQAHQNIKMKGYWISIFTHYCTQDKNQDLSWVSDFQRSPMLEGF</sequence>
<organism evidence="1 2">
    <name type="scientific">Vibrio penaeicida</name>
    <dbReference type="NCBI Taxonomy" id="104609"/>
    <lineage>
        <taxon>Bacteria</taxon>
        <taxon>Pseudomonadati</taxon>
        <taxon>Pseudomonadota</taxon>
        <taxon>Gammaproteobacteria</taxon>
        <taxon>Vibrionales</taxon>
        <taxon>Vibrionaceae</taxon>
        <taxon>Vibrio</taxon>
    </lineage>
</organism>
<evidence type="ECO:0000313" key="2">
    <source>
        <dbReference type="Proteomes" id="UP001156690"/>
    </source>
</evidence>